<evidence type="ECO:0000256" key="4">
    <source>
        <dbReference type="ARBA" id="ARBA00022679"/>
    </source>
</evidence>
<evidence type="ECO:0000256" key="2">
    <source>
        <dbReference type="ARBA" id="ARBA00012961"/>
    </source>
</evidence>
<sequence>MGKAIIFCAPSGSGKTTLVKHLISTNKDLGFSISACTRDKRGRNEVHGQDYYFLTIDEFRTSIEADKFVEWEEVYPGGYYGTLETEIQRLWAEGKNVIFDVDVKGGLQLKKYFGDKALAIFVKVPSQEVLEQRLRQRGTESEESLSKRLYKVKFEMTFQDKFDVVLLNDDLESSQKKAEKLYADFKSGDLVLDEQPLRV</sequence>
<keyword evidence="7" id="KW-0067">ATP-binding</keyword>
<evidence type="ECO:0000256" key="8">
    <source>
        <dbReference type="ARBA" id="ARBA00030128"/>
    </source>
</evidence>
<evidence type="ECO:0000256" key="1">
    <source>
        <dbReference type="ARBA" id="ARBA00005790"/>
    </source>
</evidence>
<dbReference type="SMART" id="SM00072">
    <property type="entry name" value="GuKc"/>
    <property type="match status" value="1"/>
</dbReference>
<dbReference type="Pfam" id="PF00625">
    <property type="entry name" value="Guanylate_kin"/>
    <property type="match status" value="1"/>
</dbReference>
<dbReference type="GO" id="GO:0004385">
    <property type="term" value="F:GMP kinase activity"/>
    <property type="evidence" value="ECO:0007669"/>
    <property type="project" value="UniProtKB-EC"/>
</dbReference>
<dbReference type="OrthoDB" id="9808150at2"/>
<dbReference type="CDD" id="cd00071">
    <property type="entry name" value="GMPK"/>
    <property type="match status" value="1"/>
</dbReference>
<comment type="similarity">
    <text evidence="1">Belongs to the guanylate kinase family.</text>
</comment>
<evidence type="ECO:0000256" key="6">
    <source>
        <dbReference type="ARBA" id="ARBA00022777"/>
    </source>
</evidence>
<dbReference type="PROSITE" id="PS50052">
    <property type="entry name" value="GUANYLATE_KINASE_2"/>
    <property type="match status" value="1"/>
</dbReference>
<dbReference type="EMBL" id="CP029480">
    <property type="protein sequence ID" value="AWV99217.1"/>
    <property type="molecule type" value="Genomic_DNA"/>
</dbReference>
<dbReference type="GO" id="GO:0005829">
    <property type="term" value="C:cytosol"/>
    <property type="evidence" value="ECO:0007669"/>
    <property type="project" value="TreeGrafter"/>
</dbReference>
<evidence type="ECO:0000256" key="3">
    <source>
        <dbReference type="ARBA" id="ARBA00016296"/>
    </source>
</evidence>
<accession>A0A2Z4GDM3</accession>
<dbReference type="InterPro" id="IPR017665">
    <property type="entry name" value="Guanylate_kinase"/>
</dbReference>
<dbReference type="GO" id="GO:0005524">
    <property type="term" value="F:ATP binding"/>
    <property type="evidence" value="ECO:0007669"/>
    <property type="project" value="UniProtKB-KW"/>
</dbReference>
<keyword evidence="5" id="KW-0547">Nucleotide-binding</keyword>
<evidence type="ECO:0000256" key="5">
    <source>
        <dbReference type="ARBA" id="ARBA00022741"/>
    </source>
</evidence>
<gene>
    <name evidence="10" type="ORF">DJ013_13995</name>
</gene>
<dbReference type="Proteomes" id="UP000249873">
    <property type="component" value="Chromosome"/>
</dbReference>
<dbReference type="EC" id="2.7.4.8" evidence="2"/>
<dbReference type="AlphaFoldDB" id="A0A2Z4GDM3"/>
<evidence type="ECO:0000259" key="9">
    <source>
        <dbReference type="PROSITE" id="PS50052"/>
    </source>
</evidence>
<dbReference type="RefSeq" id="WP_111372438.1">
    <property type="nucleotide sequence ID" value="NZ_CP029480.1"/>
</dbReference>
<dbReference type="Gene3D" id="3.40.50.300">
    <property type="entry name" value="P-loop containing nucleotide triphosphate hydrolases"/>
    <property type="match status" value="1"/>
</dbReference>
<dbReference type="KEGG" id="als:DJ013_13995"/>
<name>A0A2Z4GDM3_9BACT</name>
<feature type="domain" description="Guanylate kinase-like" evidence="9">
    <location>
        <begin position="2"/>
        <end position="183"/>
    </location>
</feature>
<dbReference type="PANTHER" id="PTHR23117">
    <property type="entry name" value="GUANYLATE KINASE-RELATED"/>
    <property type="match status" value="1"/>
</dbReference>
<dbReference type="SUPFAM" id="SSF52540">
    <property type="entry name" value="P-loop containing nucleoside triphosphate hydrolases"/>
    <property type="match status" value="1"/>
</dbReference>
<dbReference type="InterPro" id="IPR008144">
    <property type="entry name" value="Guanylate_kin-like_dom"/>
</dbReference>
<keyword evidence="6 10" id="KW-0418">Kinase</keyword>
<dbReference type="Gene3D" id="3.30.63.10">
    <property type="entry name" value="Guanylate Kinase phosphate binding domain"/>
    <property type="match status" value="1"/>
</dbReference>
<evidence type="ECO:0000256" key="7">
    <source>
        <dbReference type="ARBA" id="ARBA00022840"/>
    </source>
</evidence>
<dbReference type="PANTHER" id="PTHR23117:SF13">
    <property type="entry name" value="GUANYLATE KINASE"/>
    <property type="match status" value="1"/>
</dbReference>
<organism evidence="10 11">
    <name type="scientific">Arcticibacterium luteifluviistationis</name>
    <dbReference type="NCBI Taxonomy" id="1784714"/>
    <lineage>
        <taxon>Bacteria</taxon>
        <taxon>Pseudomonadati</taxon>
        <taxon>Bacteroidota</taxon>
        <taxon>Cytophagia</taxon>
        <taxon>Cytophagales</taxon>
        <taxon>Leadbetterellaceae</taxon>
        <taxon>Arcticibacterium</taxon>
    </lineage>
</organism>
<dbReference type="InterPro" id="IPR008145">
    <property type="entry name" value="GK/Ca_channel_bsu"/>
</dbReference>
<protein>
    <recommendedName>
        <fullName evidence="3">Guanylate kinase</fullName>
        <ecNumber evidence="2">2.7.4.8</ecNumber>
    </recommendedName>
    <alternativeName>
        <fullName evidence="8">GMP kinase</fullName>
    </alternativeName>
</protein>
<reference evidence="10 11" key="1">
    <citation type="submission" date="2018-05" db="EMBL/GenBank/DDBJ databases">
        <title>Complete genome sequence of Arcticibacterium luteifluviistationis SM1504T, a cytophagaceae bacterium isolated from Arctic surface seawater.</title>
        <authorList>
            <person name="Li Y."/>
            <person name="Qin Q.-L."/>
        </authorList>
    </citation>
    <scope>NUCLEOTIDE SEQUENCE [LARGE SCALE GENOMIC DNA]</scope>
    <source>
        <strain evidence="10 11">SM1504</strain>
    </source>
</reference>
<dbReference type="NCBIfam" id="TIGR03263">
    <property type="entry name" value="guanyl_kin"/>
    <property type="match status" value="1"/>
</dbReference>
<proteinExistence type="inferred from homology"/>
<dbReference type="InterPro" id="IPR027417">
    <property type="entry name" value="P-loop_NTPase"/>
</dbReference>
<evidence type="ECO:0000313" key="11">
    <source>
        <dbReference type="Proteomes" id="UP000249873"/>
    </source>
</evidence>
<keyword evidence="11" id="KW-1185">Reference proteome</keyword>
<evidence type="ECO:0000313" key="10">
    <source>
        <dbReference type="EMBL" id="AWV99217.1"/>
    </source>
</evidence>
<keyword evidence="4" id="KW-0808">Transferase</keyword>